<dbReference type="OMA" id="STIFHIM"/>
<keyword evidence="2" id="KW-1185">Reference proteome</keyword>
<evidence type="ECO:0000313" key="1">
    <source>
        <dbReference type="EMBL" id="ESP05594.1"/>
    </source>
</evidence>
<dbReference type="KEGG" id="lgi:LOTGIDRAFT_152451"/>
<dbReference type="GeneID" id="20235680"/>
<sequence>MGHQIYKCVSVAMKIDYNVSGILMLSDDVLINSWNVWNLPPDKPWTGQLYRLRLGERNSWGNWQQWFGERAFTSAWNEISSHQKHQHAQKISPEYQTDYLQFENRLNILGNCTKCVVYGFSDITYFPRTMNKDFIYYADIFAKHKFFLEIAIPVLIVGLTSRDNIFMIAGSYLWGQERNHYQNFYNTSHLFFHPFKWSVELNKDEGRQFLCEEYFPYL</sequence>
<protein>
    <submittedName>
        <fullName evidence="1">Uncharacterized protein</fullName>
    </submittedName>
</protein>
<proteinExistence type="predicted"/>
<dbReference type="HOGENOM" id="CLU_1268189_0_0_1"/>
<reference evidence="1 2" key="1">
    <citation type="journal article" date="2013" name="Nature">
        <title>Insights into bilaterian evolution from three spiralian genomes.</title>
        <authorList>
            <person name="Simakov O."/>
            <person name="Marletaz F."/>
            <person name="Cho S.J."/>
            <person name="Edsinger-Gonzales E."/>
            <person name="Havlak P."/>
            <person name="Hellsten U."/>
            <person name="Kuo D.H."/>
            <person name="Larsson T."/>
            <person name="Lv J."/>
            <person name="Arendt D."/>
            <person name="Savage R."/>
            <person name="Osoegawa K."/>
            <person name="de Jong P."/>
            <person name="Grimwood J."/>
            <person name="Chapman J.A."/>
            <person name="Shapiro H."/>
            <person name="Aerts A."/>
            <person name="Otillar R.P."/>
            <person name="Terry A.Y."/>
            <person name="Boore J.L."/>
            <person name="Grigoriev I.V."/>
            <person name="Lindberg D.R."/>
            <person name="Seaver E.C."/>
            <person name="Weisblat D.A."/>
            <person name="Putnam N.H."/>
            <person name="Rokhsar D.S."/>
        </authorList>
    </citation>
    <scope>NUCLEOTIDE SEQUENCE [LARGE SCALE GENOMIC DNA]</scope>
</reference>
<dbReference type="AlphaFoldDB" id="V4AN49"/>
<name>V4AN49_LOTGI</name>
<evidence type="ECO:0000313" key="2">
    <source>
        <dbReference type="Proteomes" id="UP000030746"/>
    </source>
</evidence>
<accession>V4AN49</accession>
<dbReference type="InterPro" id="IPR005049">
    <property type="entry name" value="STL-like"/>
</dbReference>
<dbReference type="PANTHER" id="PTHR31362:SF0">
    <property type="entry name" value="EXOSTOSIN DOMAIN-CONTAINING PROTEIN-RELATED"/>
    <property type="match status" value="1"/>
</dbReference>
<organism evidence="1 2">
    <name type="scientific">Lottia gigantea</name>
    <name type="common">Giant owl limpet</name>
    <dbReference type="NCBI Taxonomy" id="225164"/>
    <lineage>
        <taxon>Eukaryota</taxon>
        <taxon>Metazoa</taxon>
        <taxon>Spiralia</taxon>
        <taxon>Lophotrochozoa</taxon>
        <taxon>Mollusca</taxon>
        <taxon>Gastropoda</taxon>
        <taxon>Patellogastropoda</taxon>
        <taxon>Lottioidea</taxon>
        <taxon>Lottiidae</taxon>
        <taxon>Lottia</taxon>
    </lineage>
</organism>
<dbReference type="Proteomes" id="UP000030746">
    <property type="component" value="Unassembled WGS sequence"/>
</dbReference>
<dbReference type="PANTHER" id="PTHR31362">
    <property type="entry name" value="GLYCOSYLTRANSFERASE STELLO1-RELATED"/>
    <property type="match status" value="1"/>
</dbReference>
<dbReference type="RefSeq" id="XP_009044139.1">
    <property type="nucleotide sequence ID" value="XM_009045891.1"/>
</dbReference>
<dbReference type="CTD" id="20235680"/>
<dbReference type="OrthoDB" id="6019889at2759"/>
<gene>
    <name evidence="1" type="ORF">LOTGIDRAFT_152451</name>
</gene>
<dbReference type="EMBL" id="KB199650">
    <property type="protein sequence ID" value="ESP05594.1"/>
    <property type="molecule type" value="Genomic_DNA"/>
</dbReference>